<name>L8Y7L7_TUPCH</name>
<evidence type="ECO:0000256" key="3">
    <source>
        <dbReference type="ARBA" id="ARBA00022527"/>
    </source>
</evidence>
<dbReference type="SUPFAM" id="SSF56112">
    <property type="entry name" value="Protein kinase-like (PK-like)"/>
    <property type="match status" value="1"/>
</dbReference>
<protein>
    <recommendedName>
        <fullName evidence="2">non-specific serine/threonine protein kinase</fullName>
        <ecNumber evidence="2">2.7.11.1</ecNumber>
    </recommendedName>
</protein>
<reference evidence="14" key="2">
    <citation type="journal article" date="2013" name="Nat. Commun.">
        <title>Genome of the Chinese tree shrew.</title>
        <authorList>
            <person name="Fan Y."/>
            <person name="Huang Z.Y."/>
            <person name="Cao C.C."/>
            <person name="Chen C.S."/>
            <person name="Chen Y.X."/>
            <person name="Fan D.D."/>
            <person name="He J."/>
            <person name="Hou H.L."/>
            <person name="Hu L."/>
            <person name="Hu X.T."/>
            <person name="Jiang X.T."/>
            <person name="Lai R."/>
            <person name="Lang Y.S."/>
            <person name="Liang B."/>
            <person name="Liao S.G."/>
            <person name="Mu D."/>
            <person name="Ma Y.Y."/>
            <person name="Niu Y.Y."/>
            <person name="Sun X.Q."/>
            <person name="Xia J.Q."/>
            <person name="Xiao J."/>
            <person name="Xiong Z.Q."/>
            <person name="Xu L."/>
            <person name="Yang L."/>
            <person name="Zhang Y."/>
            <person name="Zhao W."/>
            <person name="Zhao X.D."/>
            <person name="Zheng Y.T."/>
            <person name="Zhou J.M."/>
            <person name="Zhu Y.B."/>
            <person name="Zhang G.J."/>
            <person name="Wang J."/>
            <person name="Yao Y.G."/>
        </authorList>
    </citation>
    <scope>NUCLEOTIDE SEQUENCE [LARGE SCALE GENOMIC DNA]</scope>
</reference>
<dbReference type="PROSITE" id="PS00108">
    <property type="entry name" value="PROTEIN_KINASE_ST"/>
    <property type="match status" value="1"/>
</dbReference>
<evidence type="ECO:0000256" key="5">
    <source>
        <dbReference type="ARBA" id="ARBA00022741"/>
    </source>
</evidence>
<feature type="domain" description="Protein kinase" evidence="12">
    <location>
        <begin position="1"/>
        <end position="221"/>
    </location>
</feature>
<dbReference type="Pfam" id="PF00069">
    <property type="entry name" value="Pkinase"/>
    <property type="match status" value="1"/>
</dbReference>
<dbReference type="Gene3D" id="1.10.510.10">
    <property type="entry name" value="Transferase(Phosphotransferase) domain 1"/>
    <property type="match status" value="1"/>
</dbReference>
<dbReference type="InterPro" id="IPR000719">
    <property type="entry name" value="Prot_kinase_dom"/>
</dbReference>
<evidence type="ECO:0000256" key="6">
    <source>
        <dbReference type="ARBA" id="ARBA00022777"/>
    </source>
</evidence>
<comment type="similarity">
    <text evidence="1">Belongs to the mTERF family.</text>
</comment>
<dbReference type="EC" id="2.7.11.1" evidence="2"/>
<dbReference type="AlphaFoldDB" id="L8Y7L7"/>
<evidence type="ECO:0000256" key="11">
    <source>
        <dbReference type="SAM" id="MobiDB-lite"/>
    </source>
</evidence>
<gene>
    <name evidence="13" type="ORF">TREES_T100012577</name>
</gene>
<dbReference type="InterPro" id="IPR008271">
    <property type="entry name" value="Ser/Thr_kinase_AS"/>
</dbReference>
<evidence type="ECO:0000256" key="9">
    <source>
        <dbReference type="ARBA" id="ARBA00047899"/>
    </source>
</evidence>
<dbReference type="InParanoid" id="L8Y7L7"/>
<dbReference type="GO" id="GO:0045719">
    <property type="term" value="P:negative regulation of glycogen biosynthetic process"/>
    <property type="evidence" value="ECO:0007669"/>
    <property type="project" value="TreeGrafter"/>
</dbReference>
<keyword evidence="5" id="KW-0547">Nucleotide-binding</keyword>
<evidence type="ECO:0000313" key="13">
    <source>
        <dbReference type="EMBL" id="ELV12247.1"/>
    </source>
</evidence>
<accession>L8Y7L7</accession>
<keyword evidence="7" id="KW-0067">ATP-binding</keyword>
<organism evidence="13 14">
    <name type="scientific">Tupaia chinensis</name>
    <name type="common">Chinese tree shrew</name>
    <name type="synonym">Tupaia belangeri chinensis</name>
    <dbReference type="NCBI Taxonomy" id="246437"/>
    <lineage>
        <taxon>Eukaryota</taxon>
        <taxon>Metazoa</taxon>
        <taxon>Chordata</taxon>
        <taxon>Craniata</taxon>
        <taxon>Vertebrata</taxon>
        <taxon>Euteleostomi</taxon>
        <taxon>Mammalia</taxon>
        <taxon>Eutheria</taxon>
        <taxon>Euarchontoglires</taxon>
        <taxon>Scandentia</taxon>
        <taxon>Tupaiidae</taxon>
        <taxon>Tupaia</taxon>
    </lineage>
</organism>
<sequence length="407" mass="46419">MAPESLWAHVRPHHAGCTTWHREHTCSCFVSICLAWLEPVACPWRLAALRTALASFSSPTSCCLHSHLNCLLTKLSGSRLQLVAAVGYLRSQGIIHRDIKDENIVIAEDFTIKLIDFGSAAYLEKGKLFYTFCGTIEYCAPEVLMGNPYRGPELEMWSLGVTLYTLIFEENPFCEVEETMEAVIRPPFLVSQELTSLVSGLLQPAPEQRTTLEELVIDPWVTQPVDPASYSWEEVCHTNKPVFSMRQQDIDAIVRVLKEKCLFTVQQVTEIVHRCPYVLREDPGELEYKFQYAYFRMGIQHPDLVKTELLQYSLTKIKQRHIYLERLGRYQTPDKKGQTQVSNPPVKHILRVSEAEFLARTACSSAEEFEVFKQLLAREEEEELEGGISDDETAGVGRDDEEDKEQP</sequence>
<dbReference type="GO" id="GO:0005829">
    <property type="term" value="C:cytosol"/>
    <property type="evidence" value="ECO:0007669"/>
    <property type="project" value="TreeGrafter"/>
</dbReference>
<dbReference type="Pfam" id="PF02536">
    <property type="entry name" value="mTERF"/>
    <property type="match status" value="1"/>
</dbReference>
<dbReference type="PANTHER" id="PTHR24346">
    <property type="entry name" value="MAP/MICROTUBULE AFFINITY-REGULATING KINASE"/>
    <property type="match status" value="1"/>
</dbReference>
<dbReference type="InterPro" id="IPR011009">
    <property type="entry name" value="Kinase-like_dom_sf"/>
</dbReference>
<dbReference type="GO" id="GO:0004674">
    <property type="term" value="F:protein serine/threonine kinase activity"/>
    <property type="evidence" value="ECO:0007669"/>
    <property type="project" value="UniProtKB-KW"/>
</dbReference>
<dbReference type="Gene3D" id="1.25.70.10">
    <property type="entry name" value="Transcription termination factor 3, mitochondrial"/>
    <property type="match status" value="1"/>
</dbReference>
<keyword evidence="6 13" id="KW-0418">Kinase</keyword>
<dbReference type="STRING" id="246437.L8Y7L7"/>
<evidence type="ECO:0000313" key="14">
    <source>
        <dbReference type="Proteomes" id="UP000011518"/>
    </source>
</evidence>
<feature type="region of interest" description="Disordered" evidence="11">
    <location>
        <begin position="381"/>
        <end position="407"/>
    </location>
</feature>
<dbReference type="InterPro" id="IPR003690">
    <property type="entry name" value="MTERF"/>
</dbReference>
<dbReference type="PANTHER" id="PTHR24346:SF51">
    <property type="entry name" value="PAS DOMAIN-CONTAINING SERINE_THREONINE-PROTEIN KINASE"/>
    <property type="match status" value="1"/>
</dbReference>
<comment type="catalytic activity">
    <reaction evidence="9">
        <text>L-threonyl-[protein] + ATP = O-phospho-L-threonyl-[protein] + ADP + H(+)</text>
        <dbReference type="Rhea" id="RHEA:46608"/>
        <dbReference type="Rhea" id="RHEA-COMP:11060"/>
        <dbReference type="Rhea" id="RHEA-COMP:11605"/>
        <dbReference type="ChEBI" id="CHEBI:15378"/>
        <dbReference type="ChEBI" id="CHEBI:30013"/>
        <dbReference type="ChEBI" id="CHEBI:30616"/>
        <dbReference type="ChEBI" id="CHEBI:61977"/>
        <dbReference type="ChEBI" id="CHEBI:456216"/>
        <dbReference type="EC" id="2.7.11.1"/>
    </reaction>
</comment>
<keyword evidence="8" id="KW-0809">Transit peptide</keyword>
<dbReference type="EMBL" id="KB364620">
    <property type="protein sequence ID" value="ELV12247.1"/>
    <property type="molecule type" value="Genomic_DNA"/>
</dbReference>
<keyword evidence="3" id="KW-0723">Serine/threonine-protein kinase</keyword>
<evidence type="ECO:0000256" key="7">
    <source>
        <dbReference type="ARBA" id="ARBA00022840"/>
    </source>
</evidence>
<dbReference type="SMART" id="SM00220">
    <property type="entry name" value="S_TKc"/>
    <property type="match status" value="1"/>
</dbReference>
<dbReference type="eggNOG" id="ENOG502RXUW">
    <property type="taxonomic scope" value="Eukaryota"/>
</dbReference>
<evidence type="ECO:0000256" key="10">
    <source>
        <dbReference type="ARBA" id="ARBA00048679"/>
    </source>
</evidence>
<dbReference type="FunFam" id="1.10.510.10:FF:000351">
    <property type="entry name" value="PAS domain-containing serine/threonine-protein kinase"/>
    <property type="match status" value="1"/>
</dbReference>
<evidence type="ECO:0000256" key="4">
    <source>
        <dbReference type="ARBA" id="ARBA00022679"/>
    </source>
</evidence>
<dbReference type="Proteomes" id="UP000011518">
    <property type="component" value="Unassembled WGS sequence"/>
</dbReference>
<dbReference type="SMART" id="SM00733">
    <property type="entry name" value="Mterf"/>
    <property type="match status" value="2"/>
</dbReference>
<dbReference type="PROSITE" id="PS50011">
    <property type="entry name" value="PROTEIN_KINASE_DOM"/>
    <property type="match status" value="1"/>
</dbReference>
<keyword evidence="14" id="KW-1185">Reference proteome</keyword>
<evidence type="ECO:0000256" key="2">
    <source>
        <dbReference type="ARBA" id="ARBA00012513"/>
    </source>
</evidence>
<dbReference type="InterPro" id="IPR038538">
    <property type="entry name" value="MTERF_sf"/>
</dbReference>
<evidence type="ECO:0000259" key="12">
    <source>
        <dbReference type="PROSITE" id="PS50011"/>
    </source>
</evidence>
<dbReference type="GO" id="GO:0035556">
    <property type="term" value="P:intracellular signal transduction"/>
    <property type="evidence" value="ECO:0007669"/>
    <property type="project" value="TreeGrafter"/>
</dbReference>
<dbReference type="GO" id="GO:0005634">
    <property type="term" value="C:nucleus"/>
    <property type="evidence" value="ECO:0007669"/>
    <property type="project" value="TreeGrafter"/>
</dbReference>
<proteinExistence type="inferred from homology"/>
<reference evidence="14" key="1">
    <citation type="submission" date="2012-07" db="EMBL/GenBank/DDBJ databases">
        <title>Genome of the Chinese tree shrew, a rising model animal genetically related to primates.</title>
        <authorList>
            <person name="Zhang G."/>
            <person name="Fan Y."/>
            <person name="Yao Y."/>
            <person name="Huang Z."/>
        </authorList>
    </citation>
    <scope>NUCLEOTIDE SEQUENCE [LARGE SCALE GENOMIC DNA]</scope>
</reference>
<dbReference type="GO" id="GO:0005524">
    <property type="term" value="F:ATP binding"/>
    <property type="evidence" value="ECO:0007669"/>
    <property type="project" value="UniProtKB-KW"/>
</dbReference>
<comment type="catalytic activity">
    <reaction evidence="10">
        <text>L-seryl-[protein] + ATP = O-phospho-L-seryl-[protein] + ADP + H(+)</text>
        <dbReference type="Rhea" id="RHEA:17989"/>
        <dbReference type="Rhea" id="RHEA-COMP:9863"/>
        <dbReference type="Rhea" id="RHEA-COMP:11604"/>
        <dbReference type="ChEBI" id="CHEBI:15378"/>
        <dbReference type="ChEBI" id="CHEBI:29999"/>
        <dbReference type="ChEBI" id="CHEBI:30616"/>
        <dbReference type="ChEBI" id="CHEBI:83421"/>
        <dbReference type="ChEBI" id="CHEBI:456216"/>
        <dbReference type="EC" id="2.7.11.1"/>
    </reaction>
</comment>
<evidence type="ECO:0000256" key="1">
    <source>
        <dbReference type="ARBA" id="ARBA00007692"/>
    </source>
</evidence>
<keyword evidence="4" id="KW-0808">Transferase</keyword>
<evidence type="ECO:0000256" key="8">
    <source>
        <dbReference type="ARBA" id="ARBA00022946"/>
    </source>
</evidence>
<dbReference type="GO" id="GO:0003676">
    <property type="term" value="F:nucleic acid binding"/>
    <property type="evidence" value="ECO:0007669"/>
    <property type="project" value="InterPro"/>
</dbReference>